<dbReference type="EMBL" id="ASPP01044644">
    <property type="protein sequence ID" value="ETN99193.1"/>
    <property type="molecule type" value="Genomic_DNA"/>
</dbReference>
<dbReference type="GO" id="GO:0000049">
    <property type="term" value="F:tRNA binding"/>
    <property type="evidence" value="ECO:0007669"/>
    <property type="project" value="UniProtKB-UniRule"/>
</dbReference>
<dbReference type="OMA" id="TNDRCEA"/>
<evidence type="ECO:0000256" key="3">
    <source>
        <dbReference type="PROSITE-ProRule" id="PRU00209"/>
    </source>
</evidence>
<sequence length="187" mass="20756">NATNENDNNNNNIPSIGRCEFVVGKVLKCENHQNADKMYVEEIDLGEATGPRTIASAVRLHVPINEVRDSLVIVFKNLKPTDLRGVMSNGMIFAASNSDKSKIELIRPPKDCSIGERIILENDDLTRYTPDSEIDLKPKKKKGPTPWDDVVPFLKTNDRCEACFNGIRFMTSKGPLTCTSLANATFS</sequence>
<organism evidence="5 6">
    <name type="scientific">Reticulomyxa filosa</name>
    <dbReference type="NCBI Taxonomy" id="46433"/>
    <lineage>
        <taxon>Eukaryota</taxon>
        <taxon>Sar</taxon>
        <taxon>Rhizaria</taxon>
        <taxon>Retaria</taxon>
        <taxon>Foraminifera</taxon>
        <taxon>Monothalamids</taxon>
        <taxon>Reticulomyxidae</taxon>
        <taxon>Reticulomyxa</taxon>
    </lineage>
</organism>
<dbReference type="InterPro" id="IPR002547">
    <property type="entry name" value="tRNA-bd_dom"/>
</dbReference>
<evidence type="ECO:0000259" key="4">
    <source>
        <dbReference type="PROSITE" id="PS50886"/>
    </source>
</evidence>
<keyword evidence="1 3" id="KW-0820">tRNA-binding</keyword>
<evidence type="ECO:0000256" key="2">
    <source>
        <dbReference type="ARBA" id="ARBA00022884"/>
    </source>
</evidence>
<dbReference type="InterPro" id="IPR012340">
    <property type="entry name" value="NA-bd_OB-fold"/>
</dbReference>
<accession>X6LCB9</accession>
<dbReference type="InterPro" id="IPR051270">
    <property type="entry name" value="Tyrosine-tRNA_ligase_regulator"/>
</dbReference>
<dbReference type="PANTHER" id="PTHR11586">
    <property type="entry name" value="TRNA-AMINOACYLATION COFACTOR ARC1 FAMILY MEMBER"/>
    <property type="match status" value="1"/>
</dbReference>
<evidence type="ECO:0000256" key="1">
    <source>
        <dbReference type="ARBA" id="ARBA00022555"/>
    </source>
</evidence>
<dbReference type="Gene3D" id="2.40.50.140">
    <property type="entry name" value="Nucleic acid-binding proteins"/>
    <property type="match status" value="1"/>
</dbReference>
<comment type="caution">
    <text evidence="5">The sequence shown here is derived from an EMBL/GenBank/DDBJ whole genome shotgun (WGS) entry which is preliminary data.</text>
</comment>
<feature type="non-terminal residue" evidence="5">
    <location>
        <position position="1"/>
    </location>
</feature>
<gene>
    <name evidence="5" type="ORF">RFI_38290</name>
</gene>
<dbReference type="AlphaFoldDB" id="X6LCB9"/>
<evidence type="ECO:0000313" key="5">
    <source>
        <dbReference type="EMBL" id="ETN99193.1"/>
    </source>
</evidence>
<dbReference type="PROSITE" id="PS50886">
    <property type="entry name" value="TRBD"/>
    <property type="match status" value="1"/>
</dbReference>
<dbReference type="SUPFAM" id="SSF50249">
    <property type="entry name" value="Nucleic acid-binding proteins"/>
    <property type="match status" value="1"/>
</dbReference>
<name>X6LCB9_RETFI</name>
<keyword evidence="6" id="KW-1185">Reference proteome</keyword>
<proteinExistence type="predicted"/>
<evidence type="ECO:0000313" key="6">
    <source>
        <dbReference type="Proteomes" id="UP000023152"/>
    </source>
</evidence>
<dbReference type="Proteomes" id="UP000023152">
    <property type="component" value="Unassembled WGS sequence"/>
</dbReference>
<dbReference type="OrthoDB" id="19141at2759"/>
<keyword evidence="2 3" id="KW-0694">RNA-binding</keyword>
<reference evidence="5 6" key="1">
    <citation type="journal article" date="2013" name="Curr. Biol.">
        <title>The Genome of the Foraminiferan Reticulomyxa filosa.</title>
        <authorList>
            <person name="Glockner G."/>
            <person name="Hulsmann N."/>
            <person name="Schleicher M."/>
            <person name="Noegel A.A."/>
            <person name="Eichinger L."/>
            <person name="Gallinger C."/>
            <person name="Pawlowski J."/>
            <person name="Sierra R."/>
            <person name="Euteneuer U."/>
            <person name="Pillet L."/>
            <person name="Moustafa A."/>
            <person name="Platzer M."/>
            <person name="Groth M."/>
            <person name="Szafranski K."/>
            <person name="Schliwa M."/>
        </authorList>
    </citation>
    <scope>NUCLEOTIDE SEQUENCE [LARGE SCALE GENOMIC DNA]</scope>
</reference>
<dbReference type="PANTHER" id="PTHR11586:SF33">
    <property type="entry name" value="AMINOACYL TRNA SYNTHASE COMPLEX-INTERACTING MULTIFUNCTIONAL PROTEIN 1"/>
    <property type="match status" value="1"/>
</dbReference>
<protein>
    <recommendedName>
        <fullName evidence="4">tRNA-binding domain-containing protein</fullName>
    </recommendedName>
</protein>
<dbReference type="Pfam" id="PF01588">
    <property type="entry name" value="tRNA_bind"/>
    <property type="match status" value="1"/>
</dbReference>
<feature type="domain" description="TRNA-binding" evidence="4">
    <location>
        <begin position="15"/>
        <end position="119"/>
    </location>
</feature>